<feature type="compositionally biased region" description="Polar residues" evidence="1">
    <location>
        <begin position="359"/>
        <end position="377"/>
    </location>
</feature>
<feature type="compositionally biased region" description="Low complexity" evidence="1">
    <location>
        <begin position="504"/>
        <end position="520"/>
    </location>
</feature>
<feature type="compositionally biased region" description="Low complexity" evidence="1">
    <location>
        <begin position="464"/>
        <end position="476"/>
    </location>
</feature>
<sequence length="572" mass="60612">MLLSANIVVSNFNTAIHLLRWPRGLTHDSRVRLNSLRWGDPRFDPGQPPGMHVPPGPGQGGTSPSPSGDMPPNPQGPMGSFGQQQGGYRGQMIPGQQSMPQPVPSNIGVVLKTTLSNLHSKGILGSILIRGRRLLRHTCLRCSKLRGNSRHHPNNQGVIPLPISPLTMEDLRPLRLRAMGAHHNPLSQDTGPHPPLQVDLCMEVQDQPNSSSSNQGMVGHPRSNNQATDPNPLPSRQATLRPTLKQATGTNPEVTVRPGLKLTTVAWLSLEHKQASLVDTEVLAHLVPTLRPMGVVRVSKGGTCLQQVVSHISPQQGPPPAPPQQAQGGYTGQPSPGQSVYGGPSSTTSPPFSGPPQGAPQNSYSQTGGSTTMAPSASTQTYPQGPGGPPPPQQSPQNYPPSTQASNNYPPPPQQQQQQPPPSQSQPQPSNQPQPGPQAPQPPQQQQGTSSVPPSQPGFQPPTQNQGAPSSSQQASGGYGLPPPPQSHPATTQTYVPPPPPQGQPQNYAPHGYPTQGYPQSYPPPPSQGGYPQYPRPPTSQMPPPGPQGPPSQPQYGGYDQSRFPGYQPPPQ</sequence>
<feature type="compositionally biased region" description="Pro residues" evidence="1">
    <location>
        <begin position="409"/>
        <end position="443"/>
    </location>
</feature>
<feature type="region of interest" description="Disordered" evidence="1">
    <location>
        <begin position="312"/>
        <end position="572"/>
    </location>
</feature>
<gene>
    <name evidence="2" type="ORF">TTEB3V08_LOCUS3105</name>
</gene>
<dbReference type="EMBL" id="OE000778">
    <property type="protein sequence ID" value="CAD7455018.1"/>
    <property type="molecule type" value="Genomic_DNA"/>
</dbReference>
<reference evidence="2" key="1">
    <citation type="submission" date="2020-11" db="EMBL/GenBank/DDBJ databases">
        <authorList>
            <person name="Tran Van P."/>
        </authorList>
    </citation>
    <scope>NUCLEOTIDE SEQUENCE</scope>
</reference>
<dbReference type="AlphaFoldDB" id="A0A7R9FLL3"/>
<organism evidence="2">
    <name type="scientific">Timema tahoe</name>
    <dbReference type="NCBI Taxonomy" id="61484"/>
    <lineage>
        <taxon>Eukaryota</taxon>
        <taxon>Metazoa</taxon>
        <taxon>Ecdysozoa</taxon>
        <taxon>Arthropoda</taxon>
        <taxon>Hexapoda</taxon>
        <taxon>Insecta</taxon>
        <taxon>Pterygota</taxon>
        <taxon>Neoptera</taxon>
        <taxon>Polyneoptera</taxon>
        <taxon>Phasmatodea</taxon>
        <taxon>Timematodea</taxon>
        <taxon>Timematoidea</taxon>
        <taxon>Timematidae</taxon>
        <taxon>Timema</taxon>
    </lineage>
</organism>
<name>A0A7R9FLL3_9NEOP</name>
<feature type="compositionally biased region" description="Pro residues" evidence="1">
    <location>
        <begin position="46"/>
        <end position="57"/>
    </location>
</feature>
<feature type="compositionally biased region" description="Low complexity" evidence="1">
    <location>
        <begin position="324"/>
        <end position="334"/>
    </location>
</feature>
<feature type="compositionally biased region" description="Low complexity" evidence="1">
    <location>
        <begin position="444"/>
        <end position="453"/>
    </location>
</feature>
<evidence type="ECO:0000313" key="2">
    <source>
        <dbReference type="EMBL" id="CAD7455018.1"/>
    </source>
</evidence>
<feature type="compositionally biased region" description="Pro residues" evidence="1">
    <location>
        <begin position="534"/>
        <end position="553"/>
    </location>
</feature>
<feature type="compositionally biased region" description="Polar residues" evidence="1">
    <location>
        <begin position="206"/>
        <end position="253"/>
    </location>
</feature>
<feature type="compositionally biased region" description="Low complexity" evidence="1">
    <location>
        <begin position="342"/>
        <end position="351"/>
    </location>
</feature>
<dbReference type="PRINTS" id="PR01217">
    <property type="entry name" value="PRICHEXTENSN"/>
</dbReference>
<feature type="region of interest" description="Disordered" evidence="1">
    <location>
        <begin position="206"/>
        <end position="255"/>
    </location>
</feature>
<proteinExistence type="predicted"/>
<feature type="region of interest" description="Disordered" evidence="1">
    <location>
        <begin position="38"/>
        <end position="105"/>
    </location>
</feature>
<evidence type="ECO:0000256" key="1">
    <source>
        <dbReference type="SAM" id="MobiDB-lite"/>
    </source>
</evidence>
<accession>A0A7R9FLL3</accession>
<feature type="compositionally biased region" description="Low complexity" evidence="1">
    <location>
        <begin position="395"/>
        <end position="404"/>
    </location>
</feature>
<protein>
    <submittedName>
        <fullName evidence="2">Uncharacterized protein</fullName>
    </submittedName>
</protein>